<comment type="cofactor">
    <cofactor evidence="2">
        <name>Mn(2+)</name>
        <dbReference type="ChEBI" id="CHEBI:29035"/>
    </cofactor>
</comment>
<evidence type="ECO:0000256" key="7">
    <source>
        <dbReference type="ARBA" id="ARBA00023211"/>
    </source>
</evidence>
<evidence type="ECO:0000313" key="12">
    <source>
        <dbReference type="Proteomes" id="UP000199001"/>
    </source>
</evidence>
<dbReference type="InterPro" id="IPR001131">
    <property type="entry name" value="Peptidase_M24B_aminopep-P_CS"/>
</dbReference>
<comment type="similarity">
    <text evidence="3 8">Belongs to the peptidase M24B family.</text>
</comment>
<gene>
    <name evidence="11" type="ORF">GA0070606_0366</name>
</gene>
<dbReference type="GO" id="GO:0030145">
    <property type="term" value="F:manganese ion binding"/>
    <property type="evidence" value="ECO:0007669"/>
    <property type="project" value="InterPro"/>
</dbReference>
<keyword evidence="11" id="KW-0031">Aminopeptidase</keyword>
<reference evidence="12" key="1">
    <citation type="submission" date="2016-06" db="EMBL/GenBank/DDBJ databases">
        <authorList>
            <person name="Varghese N."/>
            <person name="Submissions Spin"/>
        </authorList>
    </citation>
    <scope>NUCLEOTIDE SEQUENCE [LARGE SCALE GENOMIC DNA]</scope>
    <source>
        <strain evidence="12">DSM 43903</strain>
    </source>
</reference>
<dbReference type="InterPro" id="IPR007865">
    <property type="entry name" value="Aminopep_P_N"/>
</dbReference>
<dbReference type="EC" id="3.4.11.9" evidence="4"/>
<dbReference type="Proteomes" id="UP000199001">
    <property type="component" value="Unassembled WGS sequence"/>
</dbReference>
<dbReference type="Pfam" id="PF00557">
    <property type="entry name" value="Peptidase_M24"/>
    <property type="match status" value="1"/>
</dbReference>
<evidence type="ECO:0000256" key="3">
    <source>
        <dbReference type="ARBA" id="ARBA00008766"/>
    </source>
</evidence>
<evidence type="ECO:0000256" key="9">
    <source>
        <dbReference type="SAM" id="MobiDB-lite"/>
    </source>
</evidence>
<feature type="domain" description="Aminopeptidase P N-terminal" evidence="10">
    <location>
        <begin position="129"/>
        <end position="276"/>
    </location>
</feature>
<evidence type="ECO:0000256" key="4">
    <source>
        <dbReference type="ARBA" id="ARBA00012574"/>
    </source>
</evidence>
<dbReference type="InterPro" id="IPR052433">
    <property type="entry name" value="X-Pro_dipept-like"/>
</dbReference>
<dbReference type="GO" id="GO:0070006">
    <property type="term" value="F:metalloaminopeptidase activity"/>
    <property type="evidence" value="ECO:0007669"/>
    <property type="project" value="InterPro"/>
</dbReference>
<keyword evidence="7" id="KW-0464">Manganese</keyword>
<proteinExistence type="inferred from homology"/>
<protein>
    <recommendedName>
        <fullName evidence="4">Xaa-Pro aminopeptidase</fullName>
        <ecNumber evidence="4">3.4.11.9</ecNumber>
    </recommendedName>
</protein>
<dbReference type="GO" id="GO:0006508">
    <property type="term" value="P:proteolysis"/>
    <property type="evidence" value="ECO:0007669"/>
    <property type="project" value="TreeGrafter"/>
</dbReference>
<dbReference type="CDD" id="cd01087">
    <property type="entry name" value="Prolidase"/>
    <property type="match status" value="1"/>
</dbReference>
<evidence type="ECO:0000313" key="11">
    <source>
        <dbReference type="EMBL" id="SCL44602.1"/>
    </source>
</evidence>
<name>A0A1C6TS18_9ACTN</name>
<dbReference type="SUPFAM" id="SSF55920">
    <property type="entry name" value="Creatinase/aminopeptidase"/>
    <property type="match status" value="1"/>
</dbReference>
<dbReference type="InterPro" id="IPR000994">
    <property type="entry name" value="Pept_M24"/>
</dbReference>
<dbReference type="PANTHER" id="PTHR43226:SF4">
    <property type="entry name" value="XAA-PRO AMINOPEPTIDASE 3"/>
    <property type="match status" value="1"/>
</dbReference>
<dbReference type="PANTHER" id="PTHR43226">
    <property type="entry name" value="XAA-PRO AMINOPEPTIDASE 3"/>
    <property type="match status" value="1"/>
</dbReference>
<keyword evidence="12" id="KW-1185">Reference proteome</keyword>
<dbReference type="STRING" id="47855.GA0070606_0366"/>
<comment type="catalytic activity">
    <reaction evidence="1">
        <text>Release of any N-terminal amino acid, including proline, that is linked to proline, even from a dipeptide or tripeptide.</text>
        <dbReference type="EC" id="3.4.11.9"/>
    </reaction>
</comment>
<evidence type="ECO:0000256" key="5">
    <source>
        <dbReference type="ARBA" id="ARBA00022723"/>
    </source>
</evidence>
<sequence>MTSTASDAASRTPAHETVEIAARRRRRDDGHEGAGGRVVGCERSVRPAAERPAVPPVELGVRKGRSPARPLTAADVTTGGHSGQFWQYVGMTSETQAKAGHRGIPSNNEFRDFIASGWATPDREPTHRAEVADHAARRRAVLSQRFPGERLVIPAGGLKVRSNDTDYPFRPHTAFAHLTGLGAHADPDSVLVLDPKPGGGHHATLYFRPLAPRDSEEFYADSRYGEFWVGPRPTLADRESELGITARHVDSLADDLAKDAPAARMRVVRAADPQLAGLVESVRAQAGATGSAHEREEADEELARHLSAMRLVKDEWEIEEMRTAIAATHRGFDAIVASLPEAVRKGRGERWVEGVFGLYSRHEGNGVGYESVCASGDHANTIHWTRNTGEVREGDLILVDCGIELDSLFTADITRTLPVSGRFTDVQRRIYDAVYEAQQAGLAAVRPGNKFSDIHAAADAVIARTLHQWGLLPEGVTVEQTLDRERGGWHRRWMVHGTSHHLGMDVHDCQLLLREDYMNVVLEPGMILTVEPGLYFKADDLLAPEEFRGIGVRIEDDVLVTEDGCENLSAAMPRTSQGVEEWIKRVWANA</sequence>
<dbReference type="Pfam" id="PF05195">
    <property type="entry name" value="AMP_N"/>
    <property type="match status" value="1"/>
</dbReference>
<dbReference type="AlphaFoldDB" id="A0A1C6TS18"/>
<dbReference type="InterPro" id="IPR036005">
    <property type="entry name" value="Creatinase/aminopeptidase-like"/>
</dbReference>
<dbReference type="Gene3D" id="3.40.350.10">
    <property type="entry name" value="Creatinase/prolidase N-terminal domain"/>
    <property type="match status" value="1"/>
</dbReference>
<keyword evidence="6" id="KW-0378">Hydrolase</keyword>
<dbReference type="PROSITE" id="PS00491">
    <property type="entry name" value="PROLINE_PEPTIDASE"/>
    <property type="match status" value="1"/>
</dbReference>
<dbReference type="Gene3D" id="3.90.230.10">
    <property type="entry name" value="Creatinase/methionine aminopeptidase superfamily"/>
    <property type="match status" value="1"/>
</dbReference>
<evidence type="ECO:0000259" key="10">
    <source>
        <dbReference type="SMART" id="SM01011"/>
    </source>
</evidence>
<evidence type="ECO:0000256" key="1">
    <source>
        <dbReference type="ARBA" id="ARBA00001424"/>
    </source>
</evidence>
<dbReference type="EMBL" id="FMHZ01000002">
    <property type="protein sequence ID" value="SCL44602.1"/>
    <property type="molecule type" value="Genomic_DNA"/>
</dbReference>
<keyword evidence="11" id="KW-0645">Protease</keyword>
<evidence type="ECO:0000256" key="6">
    <source>
        <dbReference type="ARBA" id="ARBA00022801"/>
    </source>
</evidence>
<dbReference type="SUPFAM" id="SSF53092">
    <property type="entry name" value="Creatinase/prolidase N-terminal domain"/>
    <property type="match status" value="1"/>
</dbReference>
<organism evidence="11 12">
    <name type="scientific">Micromonospora citrea</name>
    <dbReference type="NCBI Taxonomy" id="47855"/>
    <lineage>
        <taxon>Bacteria</taxon>
        <taxon>Bacillati</taxon>
        <taxon>Actinomycetota</taxon>
        <taxon>Actinomycetes</taxon>
        <taxon>Micromonosporales</taxon>
        <taxon>Micromonosporaceae</taxon>
        <taxon>Micromonospora</taxon>
    </lineage>
</organism>
<feature type="compositionally biased region" description="Basic and acidic residues" evidence="9">
    <location>
        <begin position="13"/>
        <end position="34"/>
    </location>
</feature>
<keyword evidence="5 8" id="KW-0479">Metal-binding</keyword>
<evidence type="ECO:0000256" key="8">
    <source>
        <dbReference type="RuleBase" id="RU000590"/>
    </source>
</evidence>
<accession>A0A1C6TS18</accession>
<dbReference type="GO" id="GO:0005829">
    <property type="term" value="C:cytosol"/>
    <property type="evidence" value="ECO:0007669"/>
    <property type="project" value="TreeGrafter"/>
</dbReference>
<evidence type="ECO:0000256" key="2">
    <source>
        <dbReference type="ARBA" id="ARBA00001936"/>
    </source>
</evidence>
<dbReference type="SMART" id="SM01011">
    <property type="entry name" value="AMP_N"/>
    <property type="match status" value="1"/>
</dbReference>
<dbReference type="InterPro" id="IPR029149">
    <property type="entry name" value="Creatin/AminoP/Spt16_N"/>
</dbReference>
<feature type="region of interest" description="Disordered" evidence="9">
    <location>
        <begin position="1"/>
        <end position="40"/>
    </location>
</feature>